<keyword evidence="3" id="KW-1185">Reference proteome</keyword>
<reference evidence="2" key="1">
    <citation type="journal article" date="2018" name="Genome Biol. Evol.">
        <title>Genomics and development of Lentinus tigrinus, a white-rot wood-decaying mushroom with dimorphic fruiting bodies.</title>
        <authorList>
            <person name="Wu B."/>
            <person name="Xu Z."/>
            <person name="Knudson A."/>
            <person name="Carlson A."/>
            <person name="Chen N."/>
            <person name="Kovaka S."/>
            <person name="LaButti K."/>
            <person name="Lipzen A."/>
            <person name="Pennachio C."/>
            <person name="Riley R."/>
            <person name="Schakwitz W."/>
            <person name="Umezawa K."/>
            <person name="Ohm R.A."/>
            <person name="Grigoriev I.V."/>
            <person name="Nagy L.G."/>
            <person name="Gibbons J."/>
            <person name="Hibbett D."/>
        </authorList>
    </citation>
    <scope>NUCLEOTIDE SEQUENCE [LARGE SCALE GENOMIC DNA]</scope>
    <source>
        <strain evidence="2">ALCF2SS1-6</strain>
    </source>
</reference>
<dbReference type="STRING" id="1328759.A0A5C2SGJ0"/>
<accession>A0A5C2SGJ0</accession>
<feature type="region of interest" description="Disordered" evidence="1">
    <location>
        <begin position="1"/>
        <end position="54"/>
    </location>
</feature>
<evidence type="ECO:0000313" key="3">
    <source>
        <dbReference type="Proteomes" id="UP000313359"/>
    </source>
</evidence>
<gene>
    <name evidence="2" type="ORF">L227DRAFT_438620</name>
</gene>
<name>A0A5C2SGJ0_9APHY</name>
<feature type="region of interest" description="Disordered" evidence="1">
    <location>
        <begin position="525"/>
        <end position="598"/>
    </location>
</feature>
<feature type="compositionally biased region" description="Acidic residues" evidence="1">
    <location>
        <begin position="24"/>
        <end position="33"/>
    </location>
</feature>
<feature type="compositionally biased region" description="Basic residues" evidence="1">
    <location>
        <begin position="751"/>
        <end position="761"/>
    </location>
</feature>
<feature type="compositionally biased region" description="Low complexity" evidence="1">
    <location>
        <begin position="525"/>
        <end position="569"/>
    </location>
</feature>
<dbReference type="AlphaFoldDB" id="A0A5C2SGJ0"/>
<sequence>MAKRGMAQQTVGASQAEDVRSELEGEGEGEGEGEPVRLAAPSPSASQAASHSESHVRFLAPIHSDPTLSSVLPSPSPPSMSLRPYYPNMPPILLLPVELLTRIFQLGVDSDPLPDDRLPEHRPFEVLVSHVSRHWRHIALHTPHLWTTVHFRLKSHIDRGRAYLSRNPRLPIDLYVDTCAEDTAKHRKDLIFRDSFMPTFDVVLPHIARWREFHLKVADLECKGYARKVLNTCGSAPLLRTLQLWHVQNWESPERLFGAIGPPPVVVFGGKLPNLKNIILQGVNLPWTSSPFLSNLTSIEYALHSDDVRMPWEQWRSMLVSSPNLERLFLHYSGPRAKSSGGLPPDGIEYWGADPPDPDDVLPPGLALPPAADPVLLPRLQEIQLHDLDSDYLIALFRTLEAPRLRSLHLELDTEDQDFTPFIEYLVAPPLVKRPHPYPHPHPHANGITSNGHAHAHASSIQRNPSRRPKFPHLTSLTVSALSCTVESWRALLESAPELTRLELDLAVIPEGAFDVLFGDARADPPGAGAGVSRSRSPSPSPSPSTLAAASSPASEASASASTASSATRVNGVTNGVHGIDLKGKGKGKARATDSASASASREYDYDLDYAYQPHARTARGKGEGGAADHDGHEGEPPIPIPILPALQTLRIAGVSGTQLARLAAHRRARGCPVRRWEVEDGARDEEGVALERELAEISARWRARGARCASRGGWTRMWSGWCGIGRRSRSMMRMRAWIWRGTRSWGAMTRTRRARTRMRRTGTGTGRMRHSGAPRLRLLSSPLVSSSS</sequence>
<proteinExistence type="predicted"/>
<feature type="region of interest" description="Disordered" evidence="1">
    <location>
        <begin position="434"/>
        <end position="472"/>
    </location>
</feature>
<dbReference type="SUPFAM" id="SSF52047">
    <property type="entry name" value="RNI-like"/>
    <property type="match status" value="1"/>
</dbReference>
<organism evidence="2 3">
    <name type="scientific">Lentinus tigrinus ALCF2SS1-6</name>
    <dbReference type="NCBI Taxonomy" id="1328759"/>
    <lineage>
        <taxon>Eukaryota</taxon>
        <taxon>Fungi</taxon>
        <taxon>Dikarya</taxon>
        <taxon>Basidiomycota</taxon>
        <taxon>Agaricomycotina</taxon>
        <taxon>Agaricomycetes</taxon>
        <taxon>Polyporales</taxon>
        <taxon>Polyporaceae</taxon>
        <taxon>Lentinus</taxon>
    </lineage>
</organism>
<dbReference type="Gene3D" id="1.20.1280.50">
    <property type="match status" value="1"/>
</dbReference>
<evidence type="ECO:0000313" key="2">
    <source>
        <dbReference type="EMBL" id="RPD62860.1"/>
    </source>
</evidence>
<feature type="region of interest" description="Disordered" evidence="1">
    <location>
        <begin position="618"/>
        <end position="637"/>
    </location>
</feature>
<protein>
    <submittedName>
        <fullName evidence="2">Uncharacterized protein</fullName>
    </submittedName>
</protein>
<dbReference type="EMBL" id="ML122258">
    <property type="protein sequence ID" value="RPD62860.1"/>
    <property type="molecule type" value="Genomic_DNA"/>
</dbReference>
<evidence type="ECO:0000256" key="1">
    <source>
        <dbReference type="SAM" id="MobiDB-lite"/>
    </source>
</evidence>
<feature type="compositionally biased region" description="Basic and acidic residues" evidence="1">
    <location>
        <begin position="621"/>
        <end position="636"/>
    </location>
</feature>
<dbReference type="OrthoDB" id="3352270at2759"/>
<feature type="region of interest" description="Disordered" evidence="1">
    <location>
        <begin position="751"/>
        <end position="773"/>
    </location>
</feature>
<feature type="compositionally biased region" description="Low complexity" evidence="1">
    <location>
        <begin position="39"/>
        <end position="51"/>
    </location>
</feature>
<dbReference type="Proteomes" id="UP000313359">
    <property type="component" value="Unassembled WGS sequence"/>
</dbReference>
<feature type="compositionally biased region" description="Basic residues" evidence="1">
    <location>
        <begin position="434"/>
        <end position="443"/>
    </location>
</feature>